<keyword evidence="1" id="KW-0472">Membrane</keyword>
<organism evidence="2 3">
    <name type="scientific">Kipferlia bialata</name>
    <dbReference type="NCBI Taxonomy" id="797122"/>
    <lineage>
        <taxon>Eukaryota</taxon>
        <taxon>Metamonada</taxon>
        <taxon>Carpediemonas-like organisms</taxon>
        <taxon>Kipferlia</taxon>
    </lineage>
</organism>
<dbReference type="EMBL" id="BDIP01010956">
    <property type="protein sequence ID" value="GIQ92930.1"/>
    <property type="molecule type" value="Genomic_DNA"/>
</dbReference>
<comment type="caution">
    <text evidence="2">The sequence shown here is derived from an EMBL/GenBank/DDBJ whole genome shotgun (WGS) entry which is preliminary data.</text>
</comment>
<reference evidence="2 3" key="1">
    <citation type="journal article" date="2018" name="PLoS ONE">
        <title>The draft genome of Kipferlia bialata reveals reductive genome evolution in fornicate parasites.</title>
        <authorList>
            <person name="Tanifuji G."/>
            <person name="Takabayashi S."/>
            <person name="Kume K."/>
            <person name="Takagi M."/>
            <person name="Nakayama T."/>
            <person name="Kamikawa R."/>
            <person name="Inagaki Y."/>
            <person name="Hashimoto T."/>
        </authorList>
    </citation>
    <scope>NUCLEOTIDE SEQUENCE [LARGE SCALE GENOMIC DNA]</scope>
    <source>
        <strain evidence="2">NY0173</strain>
    </source>
</reference>
<feature type="non-terminal residue" evidence="2">
    <location>
        <position position="38"/>
    </location>
</feature>
<keyword evidence="1" id="KW-1133">Transmembrane helix</keyword>
<keyword evidence="3" id="KW-1185">Reference proteome</keyword>
<name>A0A9K3DDA6_9EUKA</name>
<dbReference type="Proteomes" id="UP000265618">
    <property type="component" value="Unassembled WGS sequence"/>
</dbReference>
<feature type="transmembrane region" description="Helical" evidence="1">
    <location>
        <begin position="12"/>
        <end position="30"/>
    </location>
</feature>
<protein>
    <submittedName>
        <fullName evidence="2">Uncharacterized protein</fullName>
    </submittedName>
</protein>
<gene>
    <name evidence="2" type="ORF">KIPB_017014</name>
</gene>
<evidence type="ECO:0000313" key="2">
    <source>
        <dbReference type="EMBL" id="GIQ92930.1"/>
    </source>
</evidence>
<evidence type="ECO:0000256" key="1">
    <source>
        <dbReference type="SAM" id="Phobius"/>
    </source>
</evidence>
<sequence length="38" mass="4339">MVSLALQIGLHWTWLPYTIGYGLMFLSWVYKVNPATAP</sequence>
<proteinExistence type="predicted"/>
<accession>A0A9K3DDA6</accession>
<evidence type="ECO:0000313" key="3">
    <source>
        <dbReference type="Proteomes" id="UP000265618"/>
    </source>
</evidence>
<dbReference type="AlphaFoldDB" id="A0A9K3DDA6"/>
<keyword evidence="1" id="KW-0812">Transmembrane</keyword>